<keyword evidence="2" id="KW-0472">Membrane</keyword>
<feature type="transmembrane region" description="Helical" evidence="2">
    <location>
        <begin position="71"/>
        <end position="89"/>
    </location>
</feature>
<dbReference type="RefSeq" id="WP_139105859.1">
    <property type="nucleotide sequence ID" value="NZ_VDFR01000048.1"/>
</dbReference>
<dbReference type="AlphaFoldDB" id="A0A5C4ML14"/>
<dbReference type="OrthoDB" id="155529at2"/>
<reference evidence="4 6" key="1">
    <citation type="submission" date="2019-05" db="EMBL/GenBank/DDBJ databases">
        <title>Mumia sp. nov., isolated from the intestinal contents of plateau pika (Ochotona curzoniae) in the Qinghai-Tibet plateau of China.</title>
        <authorList>
            <person name="Tian Z."/>
        </authorList>
    </citation>
    <scope>NUCLEOTIDE SEQUENCE [LARGE SCALE GENOMIC DNA]</scope>
    <source>
        <strain evidence="6">527</strain>
        <strain evidence="4">Z527</strain>
    </source>
</reference>
<dbReference type="SUPFAM" id="SSF56219">
    <property type="entry name" value="DNase I-like"/>
    <property type="match status" value="1"/>
</dbReference>
<dbReference type="GO" id="GO:0006506">
    <property type="term" value="P:GPI anchor biosynthetic process"/>
    <property type="evidence" value="ECO:0007669"/>
    <property type="project" value="TreeGrafter"/>
</dbReference>
<protein>
    <recommendedName>
        <fullName evidence="3">Endonuclease/exonuclease/phosphatase domain-containing protein</fullName>
    </recommendedName>
</protein>
<evidence type="ECO:0000313" key="4">
    <source>
        <dbReference type="EMBL" id="TNC46448.1"/>
    </source>
</evidence>
<evidence type="ECO:0000259" key="3">
    <source>
        <dbReference type="Pfam" id="PF03372"/>
    </source>
</evidence>
<gene>
    <name evidence="5" type="ORF">FHE65_11200</name>
    <name evidence="4" type="ORF">FHE65_12475</name>
</gene>
<evidence type="ECO:0000313" key="6">
    <source>
        <dbReference type="Proteomes" id="UP000306740"/>
    </source>
</evidence>
<dbReference type="Gene3D" id="3.60.10.10">
    <property type="entry name" value="Endonuclease/exonuclease/phosphatase"/>
    <property type="match status" value="1"/>
</dbReference>
<feature type="transmembrane region" description="Helical" evidence="2">
    <location>
        <begin position="326"/>
        <end position="345"/>
    </location>
</feature>
<dbReference type="Pfam" id="PF03372">
    <property type="entry name" value="Exo_endo_phos"/>
    <property type="match status" value="1"/>
</dbReference>
<dbReference type="Proteomes" id="UP000306740">
    <property type="component" value="Unassembled WGS sequence"/>
</dbReference>
<organism evidence="4 6">
    <name type="scientific">Mumia zhuanghuii</name>
    <dbReference type="NCBI Taxonomy" id="2585211"/>
    <lineage>
        <taxon>Bacteria</taxon>
        <taxon>Bacillati</taxon>
        <taxon>Actinomycetota</taxon>
        <taxon>Actinomycetes</taxon>
        <taxon>Propionibacteriales</taxon>
        <taxon>Nocardioidaceae</taxon>
        <taxon>Mumia</taxon>
    </lineage>
</organism>
<dbReference type="PANTHER" id="PTHR14859:SF1">
    <property type="entry name" value="PGAP2-INTERACTING PROTEIN"/>
    <property type="match status" value="1"/>
</dbReference>
<dbReference type="GO" id="GO:0016020">
    <property type="term" value="C:membrane"/>
    <property type="evidence" value="ECO:0007669"/>
    <property type="project" value="GOC"/>
</dbReference>
<comment type="caution">
    <text evidence="4">The sequence shown here is derived from an EMBL/GenBank/DDBJ whole genome shotgun (WGS) entry which is preliminary data.</text>
</comment>
<keyword evidence="2" id="KW-0812">Transmembrane</keyword>
<feature type="transmembrane region" description="Helical" evidence="2">
    <location>
        <begin position="241"/>
        <end position="260"/>
    </location>
</feature>
<dbReference type="InterPro" id="IPR005135">
    <property type="entry name" value="Endo/exonuclease/phosphatase"/>
</dbReference>
<dbReference type="InterPro" id="IPR036691">
    <property type="entry name" value="Endo/exonu/phosph_ase_sf"/>
</dbReference>
<feature type="transmembrane region" description="Helical" evidence="2">
    <location>
        <begin position="121"/>
        <end position="145"/>
    </location>
</feature>
<evidence type="ECO:0000256" key="1">
    <source>
        <dbReference type="SAM" id="MobiDB-lite"/>
    </source>
</evidence>
<feature type="transmembrane region" description="Helical" evidence="2">
    <location>
        <begin position="183"/>
        <end position="204"/>
    </location>
</feature>
<feature type="domain" description="Endonuclease/exonuclease/phosphatase" evidence="3">
    <location>
        <begin position="411"/>
        <end position="625"/>
    </location>
</feature>
<dbReference type="InterPro" id="IPR051916">
    <property type="entry name" value="GPI-anchor_lipid_remodeler"/>
</dbReference>
<dbReference type="GO" id="GO:0003824">
    <property type="term" value="F:catalytic activity"/>
    <property type="evidence" value="ECO:0007669"/>
    <property type="project" value="InterPro"/>
</dbReference>
<evidence type="ECO:0000313" key="5">
    <source>
        <dbReference type="EMBL" id="TNC47168.1"/>
    </source>
</evidence>
<feature type="transmembrane region" description="Helical" evidence="2">
    <location>
        <begin position="46"/>
        <end position="64"/>
    </location>
</feature>
<name>A0A5C4ML14_9ACTN</name>
<dbReference type="EMBL" id="VDFR01000048">
    <property type="protein sequence ID" value="TNC47168.1"/>
    <property type="molecule type" value="Genomic_DNA"/>
</dbReference>
<evidence type="ECO:0000256" key="2">
    <source>
        <dbReference type="SAM" id="Phobius"/>
    </source>
</evidence>
<feature type="transmembrane region" description="Helical" evidence="2">
    <location>
        <begin position="151"/>
        <end position="171"/>
    </location>
</feature>
<feature type="region of interest" description="Disordered" evidence="1">
    <location>
        <begin position="614"/>
        <end position="636"/>
    </location>
</feature>
<accession>A0A5C4ML14</accession>
<feature type="transmembrane region" description="Helical" evidence="2">
    <location>
        <begin position="365"/>
        <end position="385"/>
    </location>
</feature>
<dbReference type="EMBL" id="VDFR01000056">
    <property type="protein sequence ID" value="TNC46448.1"/>
    <property type="molecule type" value="Genomic_DNA"/>
</dbReference>
<feature type="transmembrane region" description="Helical" evidence="2">
    <location>
        <begin position="302"/>
        <end position="320"/>
    </location>
</feature>
<feature type="transmembrane region" description="Helical" evidence="2">
    <location>
        <begin position="272"/>
        <end position="290"/>
    </location>
</feature>
<proteinExistence type="predicted"/>
<dbReference type="PANTHER" id="PTHR14859">
    <property type="entry name" value="CALCOFLUOR WHITE HYPERSENSITIVE PROTEIN PRECURSOR"/>
    <property type="match status" value="1"/>
</dbReference>
<sequence length="636" mass="63979">MTPPRSRFAATLAVAAGVWVLGDLVRAWAPSLITIFGQAASTPPELMGAYALGCVAAGALAAFLGRRRATGAARVALAVTLGCRVALQVTDGGQAQLVAASLGVAAGIAWLSLTATSAGDVLVVGVAAGTALGVVTHAALGTWGAVWRNDAWGWTLLAVQVAAVVAAWWLVRDHRSSADRPSAVARRTAWLLMPGLLLAGIVFANAGRASAVAGTAGLVVVAVASVASVGTAALRPRRATAWAAAAALVASAALALLVAVDVEGVPAVSPPFALIAYAAGLPALTHLWAASDHGRPARATTAAFGGLVWVALLFVYYAGYDLGYRADVVVVLAAAVLAVVAATGVPRDSVPTRTRTSATAGAPAVLLAGVGVGAGVAAAVTAWLGPSLTVTALDASASPAASEEQVRVTAYNLRMGYGMDGTFRPDLVAETLLASDVALLSEVDRGWYLNGGQDELAVLERLLDRESVFAPAADPVWGDAVLTALPIEESVGTPLPSHGAVTGAQALSVRALAAGAPTWFVSTHLQPNDGTEGVGPQTEDLAAMLRGRLSDGIPLVLGGDLNTRPGSDAHAMLLDLGLIDALDALGTAGVTSPADRPTARIDHLLVTPGLAVSSPRVGESQASDHLPVSVTLTPNG</sequence>
<feature type="transmembrane region" description="Helical" evidence="2">
    <location>
        <begin position="95"/>
        <end position="114"/>
    </location>
</feature>
<keyword evidence="2" id="KW-1133">Transmembrane helix</keyword>
<feature type="transmembrane region" description="Helical" evidence="2">
    <location>
        <begin position="210"/>
        <end position="234"/>
    </location>
</feature>